<dbReference type="WBParaSite" id="SMRG1_92690.1">
    <property type="protein sequence ID" value="SMRG1_92690.1"/>
    <property type="gene ID" value="SMRG1_92690"/>
</dbReference>
<keyword evidence="1" id="KW-0472">Membrane</keyword>
<sequence>MWILYLISWTFNMIKCNQEIEMKKLRLQSLDIEFCLPLGDSFCTELVPNSFCSIEKNECFCKYGYYSIQEDDGIICKTLLTNDKCQLDSDCIYVKNSICHPGAGACICPSGTIYVPEEQSCRFQIKTFTNDFCDKCERFHGLCYRYENDRELSHNNKRILYGCKCPYNTVSINTNLLWNKSYINQSKTLVSINNTQIINYMSDKENSGFCRGLLVDIGMFCNQIDMLCRSSNSFCSNGKLINNIYLSPQCICQNGYLPVYQEYLDYYECNLSGTQQTITICFNLSMEHQSSMFIKNDTTHLIVFISNQLISPYPYDTCLLSRFNEGIWCKTFNYSQNYNILTRCASIQIHHKKREITFKAFVIVLYQSVFDFIIRDIQYFISFKSYWNDDYITIDSTDIKMIHGNYTRRNQSKILDKLRQNLKFTIQNDLNKKYAQNVIDTRESIHLQVEYYYQNNSYTYISIEQCSISQTSPYAKSDEIIIVDKNCLLYSPEVINEIKFHSNHLSTYGNFAIPLNKYTSVSSMKLLTNITEANSFQLNSNVMGFYSNASFTATSELHINCIFRVCQHIRWCLWPSYCNDHMRSLDYNVHQSDLSESDMFPSILMLTKSLKIKISNYNSISPSPYSSPYSPLFIQNKSINSICQSDNIFIKFSTNFIIIIICLISGISFITFYYQCNFLICQTPYNRCCCQSFYRFNHEKYNGNRLITYNLCNNPLNTKVLQSIINVNDNKHYSMNNMLKDKFQQSYHCSQMECIQSDCAIKTHHDRFHNQQDNLYHHDTLKKINIRNCDDDDDDNNVDDENDDDNTIWDKIIPICYEMNSNSNINESDHYPFELNETYGNGFQLGYSIKKNSLYYDTSKEIDIQHCNNNNNNINNNNNTIRDNIIPVCYEMNSNSNIIEIDKHQLSSLCHSEQKNILIPCCLHNQNLYFHQSYWDNNTIDKQETTYKSISSTDYICYNKNFDDLINIVTVKNDLSNDNYDEQIFNV</sequence>
<accession>A0AA85ALK0</accession>
<organism evidence="2 3">
    <name type="scientific">Schistosoma margrebowiei</name>
    <dbReference type="NCBI Taxonomy" id="48269"/>
    <lineage>
        <taxon>Eukaryota</taxon>
        <taxon>Metazoa</taxon>
        <taxon>Spiralia</taxon>
        <taxon>Lophotrochozoa</taxon>
        <taxon>Platyhelminthes</taxon>
        <taxon>Trematoda</taxon>
        <taxon>Digenea</taxon>
        <taxon>Strigeidida</taxon>
        <taxon>Schistosomatoidea</taxon>
        <taxon>Schistosomatidae</taxon>
        <taxon>Schistosoma</taxon>
    </lineage>
</organism>
<reference evidence="3" key="1">
    <citation type="submission" date="2023-11" db="UniProtKB">
        <authorList>
            <consortium name="WormBaseParasite"/>
        </authorList>
    </citation>
    <scope>IDENTIFICATION</scope>
</reference>
<dbReference type="AlphaFoldDB" id="A0AA85ALK0"/>
<keyword evidence="1" id="KW-0812">Transmembrane</keyword>
<evidence type="ECO:0000313" key="3">
    <source>
        <dbReference type="WBParaSite" id="SMRG1_92690.1"/>
    </source>
</evidence>
<proteinExistence type="predicted"/>
<name>A0AA85ALK0_9TREM</name>
<feature type="transmembrane region" description="Helical" evidence="1">
    <location>
        <begin position="656"/>
        <end position="674"/>
    </location>
</feature>
<keyword evidence="1" id="KW-1133">Transmembrane helix</keyword>
<evidence type="ECO:0000256" key="1">
    <source>
        <dbReference type="SAM" id="Phobius"/>
    </source>
</evidence>
<protein>
    <submittedName>
        <fullName evidence="3">Uncharacterized protein</fullName>
    </submittedName>
</protein>
<dbReference type="Proteomes" id="UP000050790">
    <property type="component" value="Unassembled WGS sequence"/>
</dbReference>
<evidence type="ECO:0000313" key="2">
    <source>
        <dbReference type="Proteomes" id="UP000050790"/>
    </source>
</evidence>